<accession>A0A7W7SPM0</accession>
<proteinExistence type="predicted"/>
<evidence type="ECO:0000313" key="1">
    <source>
        <dbReference type="EMBL" id="MBB4958618.1"/>
    </source>
</evidence>
<gene>
    <name evidence="1" type="ORF">FHR38_002351</name>
</gene>
<dbReference type="Pfam" id="PF06475">
    <property type="entry name" value="Glycolipid_bind"/>
    <property type="match status" value="1"/>
</dbReference>
<dbReference type="Proteomes" id="UP000578819">
    <property type="component" value="Unassembled WGS sequence"/>
</dbReference>
<comment type="caution">
    <text evidence="1">The sequence shown here is derived from an EMBL/GenBank/DDBJ whole genome shotgun (WGS) entry which is preliminary data.</text>
</comment>
<keyword evidence="2" id="KW-1185">Reference proteome</keyword>
<dbReference type="InterPro" id="IPR009467">
    <property type="entry name" value="Glycolipid-bd_prot_put"/>
</dbReference>
<protein>
    <recommendedName>
        <fullName evidence="3">Glycolipid-binding domain-containing protein</fullName>
    </recommendedName>
</protein>
<organism evidence="1 2">
    <name type="scientific">Micromonospora polyrhachis</name>
    <dbReference type="NCBI Taxonomy" id="1282883"/>
    <lineage>
        <taxon>Bacteria</taxon>
        <taxon>Bacillati</taxon>
        <taxon>Actinomycetota</taxon>
        <taxon>Actinomycetes</taxon>
        <taxon>Micromonosporales</taxon>
        <taxon>Micromonosporaceae</taxon>
        <taxon>Micromonospora</taxon>
    </lineage>
</organism>
<evidence type="ECO:0000313" key="2">
    <source>
        <dbReference type="Proteomes" id="UP000578819"/>
    </source>
</evidence>
<dbReference type="RefSeq" id="WP_184534681.1">
    <property type="nucleotide sequence ID" value="NZ_JACHJW010000001.1"/>
</dbReference>
<name>A0A7W7SPM0_9ACTN</name>
<dbReference type="SUPFAM" id="SSF159275">
    <property type="entry name" value="PA1994-like"/>
    <property type="match status" value="1"/>
</dbReference>
<evidence type="ECO:0008006" key="3">
    <source>
        <dbReference type="Google" id="ProtNLM"/>
    </source>
</evidence>
<dbReference type="AlphaFoldDB" id="A0A7W7SPM0"/>
<reference evidence="1 2" key="1">
    <citation type="submission" date="2020-08" db="EMBL/GenBank/DDBJ databases">
        <title>Sequencing the genomes of 1000 actinobacteria strains.</title>
        <authorList>
            <person name="Klenk H.-P."/>
        </authorList>
    </citation>
    <scope>NUCLEOTIDE SEQUENCE [LARGE SCALE GENOMIC DNA]</scope>
    <source>
        <strain evidence="1 2">DSM 45886</strain>
    </source>
</reference>
<sequence>MPTMPKSVFWSRIDTAGSDHALFDDRRGLSARGVGLSVDPLPYTCRYELVTDETWSPTRLEVSVEGAGWLRTLRLERAAGQWRASTAEQGDLAAALRAIGRPDAGLPGTEDPDQFGDAIDVDLGNAPLFNTLPVRRLGLLDAEPGTAYRLTVVWVQVPSLVVIPAEQVYTALGSGRVRFASEGFTADLQLDANGYVEHYPGLAERREPAAR</sequence>
<dbReference type="EMBL" id="JACHJW010000001">
    <property type="protein sequence ID" value="MBB4958618.1"/>
    <property type="molecule type" value="Genomic_DNA"/>
</dbReference>